<organism evidence="2 3">
    <name type="scientific">Agrocybe chaxingu</name>
    <dbReference type="NCBI Taxonomy" id="84603"/>
    <lineage>
        <taxon>Eukaryota</taxon>
        <taxon>Fungi</taxon>
        <taxon>Dikarya</taxon>
        <taxon>Basidiomycota</taxon>
        <taxon>Agaricomycotina</taxon>
        <taxon>Agaricomycetes</taxon>
        <taxon>Agaricomycetidae</taxon>
        <taxon>Agaricales</taxon>
        <taxon>Agaricineae</taxon>
        <taxon>Strophariaceae</taxon>
        <taxon>Agrocybe</taxon>
    </lineage>
</organism>
<dbReference type="AlphaFoldDB" id="A0A9W8MPT8"/>
<evidence type="ECO:0000313" key="2">
    <source>
        <dbReference type="EMBL" id="KAJ3493755.1"/>
    </source>
</evidence>
<sequence length="197" mass="22426">MMEGRNPDFLPRFAPHLFRTRQSPTKGRRRIRISRSSPLRGESVLVGEILVQIEDDDANTNVEIPLPSLSQQTFTPPSPPGRRHPRFPMPNPTTHPFPDIQASIAALYKKDPAQAAAAFDAHRRANPAGAAAVLGSLFLGNEDEMQLEHFLYWDVCFLMLRMRRRTPDFVGHRVIRRPRQTYHSLSCMKDDFNGIDV</sequence>
<reference evidence="2" key="1">
    <citation type="submission" date="2022-07" db="EMBL/GenBank/DDBJ databases">
        <title>Genome Sequence of Agrocybe chaxingu.</title>
        <authorList>
            <person name="Buettner E."/>
        </authorList>
    </citation>
    <scope>NUCLEOTIDE SEQUENCE</scope>
    <source>
        <strain evidence="2">MP-N11</strain>
    </source>
</reference>
<proteinExistence type="predicted"/>
<keyword evidence="3" id="KW-1185">Reference proteome</keyword>
<comment type="caution">
    <text evidence="2">The sequence shown here is derived from an EMBL/GenBank/DDBJ whole genome shotgun (WGS) entry which is preliminary data.</text>
</comment>
<gene>
    <name evidence="2" type="ORF">NLJ89_g10947</name>
</gene>
<evidence type="ECO:0000313" key="3">
    <source>
        <dbReference type="Proteomes" id="UP001148786"/>
    </source>
</evidence>
<feature type="region of interest" description="Disordered" evidence="1">
    <location>
        <begin position="68"/>
        <end position="90"/>
    </location>
</feature>
<accession>A0A9W8MPT8</accession>
<dbReference type="EMBL" id="JANKHO010002226">
    <property type="protein sequence ID" value="KAJ3493755.1"/>
    <property type="molecule type" value="Genomic_DNA"/>
</dbReference>
<protein>
    <submittedName>
        <fullName evidence="2">Uncharacterized protein</fullName>
    </submittedName>
</protein>
<evidence type="ECO:0000256" key="1">
    <source>
        <dbReference type="SAM" id="MobiDB-lite"/>
    </source>
</evidence>
<dbReference type="Proteomes" id="UP001148786">
    <property type="component" value="Unassembled WGS sequence"/>
</dbReference>
<name>A0A9W8MPT8_9AGAR</name>